<dbReference type="GO" id="GO:0005849">
    <property type="term" value="C:mRNA cleavage factor complex"/>
    <property type="evidence" value="ECO:0007669"/>
    <property type="project" value="TreeGrafter"/>
</dbReference>
<dbReference type="Gene3D" id="1.25.40.90">
    <property type="match status" value="1"/>
</dbReference>
<dbReference type="OMA" id="ARSDFAN"/>
<organism evidence="3 4">
    <name type="scientific">Tilletiaria anomala (strain ATCC 24038 / CBS 436.72 / UBC 951)</name>
    <dbReference type="NCBI Taxonomy" id="1037660"/>
    <lineage>
        <taxon>Eukaryota</taxon>
        <taxon>Fungi</taxon>
        <taxon>Dikarya</taxon>
        <taxon>Basidiomycota</taxon>
        <taxon>Ustilaginomycotina</taxon>
        <taxon>Exobasidiomycetes</taxon>
        <taxon>Georgefischeriales</taxon>
        <taxon>Tilletiariaceae</taxon>
        <taxon>Tilletiaria</taxon>
    </lineage>
</organism>
<dbReference type="STRING" id="1037660.A0A066WPM3"/>
<dbReference type="GO" id="GO:0000993">
    <property type="term" value="F:RNA polymerase II complex binding"/>
    <property type="evidence" value="ECO:0007669"/>
    <property type="project" value="InterPro"/>
</dbReference>
<dbReference type="RefSeq" id="XP_013245778.1">
    <property type="nucleotide sequence ID" value="XM_013390324.1"/>
</dbReference>
<dbReference type="InterPro" id="IPR045154">
    <property type="entry name" value="PCF11-like"/>
</dbReference>
<evidence type="ECO:0000313" key="4">
    <source>
        <dbReference type="Proteomes" id="UP000027361"/>
    </source>
</evidence>
<feature type="region of interest" description="Disordered" evidence="1">
    <location>
        <begin position="234"/>
        <end position="264"/>
    </location>
</feature>
<feature type="compositionally biased region" description="Polar residues" evidence="1">
    <location>
        <begin position="518"/>
        <end position="535"/>
    </location>
</feature>
<dbReference type="GO" id="GO:0031124">
    <property type="term" value="P:mRNA 3'-end processing"/>
    <property type="evidence" value="ECO:0007669"/>
    <property type="project" value="InterPro"/>
</dbReference>
<evidence type="ECO:0000313" key="3">
    <source>
        <dbReference type="EMBL" id="KDN52939.1"/>
    </source>
</evidence>
<dbReference type="Proteomes" id="UP000027361">
    <property type="component" value="Unassembled WGS sequence"/>
</dbReference>
<dbReference type="GO" id="GO:0005737">
    <property type="term" value="C:cytoplasm"/>
    <property type="evidence" value="ECO:0007669"/>
    <property type="project" value="TreeGrafter"/>
</dbReference>
<name>A0A066WPM3_TILAU</name>
<dbReference type="GO" id="GO:0003729">
    <property type="term" value="F:mRNA binding"/>
    <property type="evidence" value="ECO:0007669"/>
    <property type="project" value="InterPro"/>
</dbReference>
<comment type="caution">
    <text evidence="3">The sequence shown here is derived from an EMBL/GenBank/DDBJ whole genome shotgun (WGS) entry which is preliminary data.</text>
</comment>
<dbReference type="FunCoup" id="A0A066WPM3">
    <property type="interactions" value="244"/>
</dbReference>
<accession>A0A066WPM3</accession>
<evidence type="ECO:0000256" key="1">
    <source>
        <dbReference type="SAM" id="MobiDB-lite"/>
    </source>
</evidence>
<dbReference type="PROSITE" id="PS51391">
    <property type="entry name" value="CID"/>
    <property type="match status" value="1"/>
</dbReference>
<feature type="compositionally biased region" description="Pro residues" evidence="1">
    <location>
        <begin position="238"/>
        <end position="251"/>
    </location>
</feature>
<feature type="compositionally biased region" description="Polar residues" evidence="1">
    <location>
        <begin position="158"/>
        <end position="172"/>
    </location>
</feature>
<protein>
    <recommendedName>
        <fullName evidence="2">CID domain-containing protein</fullName>
    </recommendedName>
</protein>
<feature type="region of interest" description="Disordered" evidence="1">
    <location>
        <begin position="143"/>
        <end position="173"/>
    </location>
</feature>
<dbReference type="CDD" id="cd16982">
    <property type="entry name" value="CID_Pcf11"/>
    <property type="match status" value="1"/>
</dbReference>
<feature type="compositionally biased region" description="Acidic residues" evidence="1">
    <location>
        <begin position="573"/>
        <end position="583"/>
    </location>
</feature>
<dbReference type="AlphaFoldDB" id="A0A066WPM3"/>
<dbReference type="EMBL" id="JMSN01000005">
    <property type="protein sequence ID" value="KDN52939.1"/>
    <property type="molecule type" value="Genomic_DNA"/>
</dbReference>
<dbReference type="HOGENOM" id="CLU_015606_2_0_1"/>
<dbReference type="FunFam" id="1.25.40.90:FF:000016">
    <property type="entry name" value="mRNA cleavage factor complex component Pcf11"/>
    <property type="match status" value="1"/>
</dbReference>
<dbReference type="InterPro" id="IPR006569">
    <property type="entry name" value="CID_dom"/>
</dbReference>
<dbReference type="PANTHER" id="PTHR15921">
    <property type="entry name" value="PRE-MRNA CLEAVAGE COMPLEX II"/>
    <property type="match status" value="1"/>
</dbReference>
<dbReference type="InterPro" id="IPR047415">
    <property type="entry name" value="Pcf11_CID"/>
</dbReference>
<dbReference type="InterPro" id="IPR008942">
    <property type="entry name" value="ENTH_VHS"/>
</dbReference>
<dbReference type="GeneID" id="25262244"/>
<dbReference type="GO" id="GO:0006369">
    <property type="term" value="P:termination of RNA polymerase II transcription"/>
    <property type="evidence" value="ECO:0007669"/>
    <property type="project" value="InterPro"/>
</dbReference>
<dbReference type="OrthoDB" id="2129491at2759"/>
<dbReference type="SUPFAM" id="SSF48464">
    <property type="entry name" value="ENTH/VHS domain"/>
    <property type="match status" value="1"/>
</dbReference>
<dbReference type="SMART" id="SM00582">
    <property type="entry name" value="RPR"/>
    <property type="match status" value="1"/>
</dbReference>
<dbReference type="InParanoid" id="A0A066WPM3"/>
<dbReference type="PANTHER" id="PTHR15921:SF3">
    <property type="entry name" value="PRE-MRNA CLEAVAGE COMPLEX 2 PROTEIN PCF11"/>
    <property type="match status" value="1"/>
</dbReference>
<feature type="region of interest" description="Disordered" evidence="1">
    <location>
        <begin position="510"/>
        <end position="605"/>
    </location>
</feature>
<feature type="domain" description="CID" evidence="2">
    <location>
        <begin position="10"/>
        <end position="146"/>
    </location>
</feature>
<dbReference type="Pfam" id="PF21936">
    <property type="entry name" value="Pcf11_C"/>
    <property type="match status" value="1"/>
</dbReference>
<proteinExistence type="predicted"/>
<sequence length="605" mass="66114">MAPAPDIANDASAFERAFRDHLTTLTFNSKQIITMLTIMADDYKDRMSTVVARVLDTHITSSPPQFRLPSLYLLDSICKNIGYPYHVLWAPHIARIFMDSYRVVDLPVKAKLEDLLATWRDSGSDGGPLFGFDAQKQLEKALYSSAEGHRSDPRLQSAPGSAGQSMQQQSKVHSLLRRINSQLELGSQEQYRHPDNVELVSRLEALRGLRQVVQTGTLPEDDYSRIDEQLSAMEHAPTPQPPGPAPGPPPAGVTTPERIGGLPSNLAASLNALGSGATSDEAAASGNVASDLFSKLMASGLLGNVAQSQPQEPEQDDEYTRMIMTSDIKLTVHELQRDLSSSLLEDALLLRGYLPAQCRQCARRFPTGDKGQRSKDEHLDWHFKQNKRVKDSLARGQSRQWFPKLEEFIRGGFDDSPPTAGVESGAENGGAGGSVMTVEQEKVLKAKFASLYVIAPTDPTVAAQPCPICKESFKSVYNEEEEEWVWYDAIEVNSSYYHASCYHSAESLSASVKRDSTPADSSDTTAHPRSRSTTPALAGTVKDAKHGAAALDPVSRLKEEEGISSPKRKREEMDDPQEGEQEAVGESGSPPAKKVAINREGDVQA</sequence>
<dbReference type="InterPro" id="IPR054127">
    <property type="entry name" value="Pcf11_C"/>
</dbReference>
<reference evidence="3 4" key="1">
    <citation type="submission" date="2014-05" db="EMBL/GenBank/DDBJ databases">
        <title>Draft genome sequence of a rare smut relative, Tilletiaria anomala UBC 951.</title>
        <authorList>
            <consortium name="DOE Joint Genome Institute"/>
            <person name="Toome M."/>
            <person name="Kuo A."/>
            <person name="Henrissat B."/>
            <person name="Lipzen A."/>
            <person name="Tritt A."/>
            <person name="Yoshinaga Y."/>
            <person name="Zane M."/>
            <person name="Barry K."/>
            <person name="Grigoriev I.V."/>
            <person name="Spatafora J.W."/>
            <person name="Aimea M.C."/>
        </authorList>
    </citation>
    <scope>NUCLEOTIDE SEQUENCE [LARGE SCALE GENOMIC DNA]</scope>
    <source>
        <strain evidence="3 4">UBC 951</strain>
    </source>
</reference>
<keyword evidence="4" id="KW-1185">Reference proteome</keyword>
<gene>
    <name evidence="3" type="ORF">K437DRAFT_219630</name>
</gene>
<feature type="compositionally biased region" description="Low complexity" evidence="1">
    <location>
        <begin position="252"/>
        <end position="264"/>
    </location>
</feature>
<evidence type="ECO:0000259" key="2">
    <source>
        <dbReference type="PROSITE" id="PS51391"/>
    </source>
</evidence>
<dbReference type="Pfam" id="PF04818">
    <property type="entry name" value="CID"/>
    <property type="match status" value="1"/>
</dbReference>